<dbReference type="PANTHER" id="PTHR14136:SF17">
    <property type="entry name" value="BTB_POZ DOMAIN-CONTAINING PROTEIN KCTD9"/>
    <property type="match status" value="1"/>
</dbReference>
<name>A0ABU4HLF6_9ACTN</name>
<dbReference type="InterPro" id="IPR051082">
    <property type="entry name" value="Pentapeptide-BTB/POZ_domain"/>
</dbReference>
<organism evidence="1 2">
    <name type="scientific">Conexibacter stalactiti</name>
    <dbReference type="NCBI Taxonomy" id="1940611"/>
    <lineage>
        <taxon>Bacteria</taxon>
        <taxon>Bacillati</taxon>
        <taxon>Actinomycetota</taxon>
        <taxon>Thermoleophilia</taxon>
        <taxon>Solirubrobacterales</taxon>
        <taxon>Conexibacteraceae</taxon>
        <taxon>Conexibacter</taxon>
    </lineage>
</organism>
<keyword evidence="2" id="KW-1185">Reference proteome</keyword>
<evidence type="ECO:0000313" key="1">
    <source>
        <dbReference type="EMBL" id="MDW5594130.1"/>
    </source>
</evidence>
<dbReference type="EMBL" id="JAWSTH010000012">
    <property type="protein sequence ID" value="MDW5594130.1"/>
    <property type="molecule type" value="Genomic_DNA"/>
</dbReference>
<reference evidence="1 2" key="2">
    <citation type="submission" date="2023-10" db="EMBL/GenBank/DDBJ databases">
        <authorList>
            <person name="Han X.F."/>
        </authorList>
    </citation>
    <scope>NUCLEOTIDE SEQUENCE [LARGE SCALE GENOMIC DNA]</scope>
    <source>
        <strain evidence="1 2">KCTC 39840</strain>
    </source>
</reference>
<dbReference type="PANTHER" id="PTHR14136">
    <property type="entry name" value="BTB_POZ DOMAIN-CONTAINING PROTEIN KCTD9"/>
    <property type="match status" value="1"/>
</dbReference>
<proteinExistence type="predicted"/>
<dbReference type="RefSeq" id="WP_318596387.1">
    <property type="nucleotide sequence ID" value="NZ_JAWSTH010000012.1"/>
</dbReference>
<dbReference type="Gene3D" id="2.160.20.80">
    <property type="entry name" value="E3 ubiquitin-protein ligase SopA"/>
    <property type="match status" value="1"/>
</dbReference>
<dbReference type="Pfam" id="PF13599">
    <property type="entry name" value="Pentapeptide_4"/>
    <property type="match status" value="1"/>
</dbReference>
<gene>
    <name evidence="1" type="ORF">R7226_07280</name>
</gene>
<comment type="caution">
    <text evidence="1">The sequence shown here is derived from an EMBL/GenBank/DDBJ whole genome shotgun (WGS) entry which is preliminary data.</text>
</comment>
<evidence type="ECO:0000313" key="2">
    <source>
        <dbReference type="Proteomes" id="UP001284601"/>
    </source>
</evidence>
<dbReference type="SUPFAM" id="SSF141571">
    <property type="entry name" value="Pentapeptide repeat-like"/>
    <property type="match status" value="1"/>
</dbReference>
<dbReference type="Proteomes" id="UP001284601">
    <property type="component" value="Unassembled WGS sequence"/>
</dbReference>
<sequence>MPRAHVPAPPRRPRAPLMEIDPEGLDDEALKEGLADAVLERVNLANLRGYRTMLERVVLRGCRMTGIQFAESTLRDVLVEDCRVDLASFRYSRLERVVFRRCLLQDLELTEAQLSSVVFEECDLSGADFAFARFARSEIRGCTLDRVTSVERLRGVAMPWPDIVGFAGQLAAAIGISMIVEGEEE</sequence>
<accession>A0ABU4HLF6</accession>
<reference evidence="2" key="1">
    <citation type="submission" date="2023-07" db="EMBL/GenBank/DDBJ databases">
        <title>Conexibacter stalactiti sp. nov., isolated from stalactites in a lava cave and emended description of the genus Conexibacter.</title>
        <authorList>
            <person name="Lee S.D."/>
        </authorList>
    </citation>
    <scope>NUCLEOTIDE SEQUENCE [LARGE SCALE GENOMIC DNA]</scope>
    <source>
        <strain evidence="2">KCTC 39840</strain>
    </source>
</reference>
<dbReference type="InterPro" id="IPR001646">
    <property type="entry name" value="5peptide_repeat"/>
</dbReference>
<protein>
    <submittedName>
        <fullName evidence="1">Pentapeptide repeat-containing protein</fullName>
    </submittedName>
</protein>